<accession>A0ABM7FXV3</accession>
<feature type="transmembrane region" description="Helical" evidence="1">
    <location>
        <begin position="54"/>
        <end position="73"/>
    </location>
</feature>
<proteinExistence type="predicted"/>
<evidence type="ECO:0008006" key="4">
    <source>
        <dbReference type="Google" id="ProtNLM"/>
    </source>
</evidence>
<keyword evidence="3" id="KW-1185">Reference proteome</keyword>
<reference evidence="2 3" key="1">
    <citation type="submission" date="2018-05" db="EMBL/GenBank/DDBJ databases">
        <title>Complete genome sequencing of three human clinical isolates of Staphylococcus caprae reveals virulence factors similar to those of S. epidermidis and S. capitis.</title>
        <authorList>
            <person name="Watanabe S."/>
            <person name="Cui L."/>
        </authorList>
    </citation>
    <scope>NUCLEOTIDE SEQUENCE [LARGE SCALE GENOMIC DNA]</scope>
    <source>
        <strain evidence="2 3">JMUB590</strain>
    </source>
</reference>
<dbReference type="Pfam" id="PF14079">
    <property type="entry name" value="DUF4260"/>
    <property type="match status" value="1"/>
</dbReference>
<keyword evidence="1" id="KW-0472">Membrane</keyword>
<keyword evidence="1" id="KW-0812">Transmembrane</keyword>
<sequence length="114" mass="12983">MSNLIRLENACVFIAVVSVYFIFDFSLWIFLLFLLVPDISMVGYAVNKDIGSKVYNLGHTYVLPIIVTLLYLVTNEETILQISLIWLAHISMDRTIGYGLKYALGFDKTTIQKV</sequence>
<evidence type="ECO:0000313" key="2">
    <source>
        <dbReference type="EMBL" id="BBD93541.1"/>
    </source>
</evidence>
<dbReference type="EMBL" id="AP018586">
    <property type="protein sequence ID" value="BBD93541.1"/>
    <property type="molecule type" value="Genomic_DNA"/>
</dbReference>
<dbReference type="RefSeq" id="WP_002447685.1">
    <property type="nucleotide sequence ID" value="NZ_AP018586.1"/>
</dbReference>
<name>A0ABM7FXV3_9STAP</name>
<evidence type="ECO:0000256" key="1">
    <source>
        <dbReference type="SAM" id="Phobius"/>
    </source>
</evidence>
<protein>
    <recommendedName>
        <fullName evidence="4">DUF4260 family protein</fullName>
    </recommendedName>
</protein>
<organism evidence="2 3">
    <name type="scientific">Staphylococcus caprae</name>
    <dbReference type="NCBI Taxonomy" id="29380"/>
    <lineage>
        <taxon>Bacteria</taxon>
        <taxon>Bacillati</taxon>
        <taxon>Bacillota</taxon>
        <taxon>Bacilli</taxon>
        <taxon>Bacillales</taxon>
        <taxon>Staphylococcaceae</taxon>
        <taxon>Staphylococcus</taxon>
    </lineage>
</organism>
<gene>
    <name evidence="2" type="ORF">JMUB590_2504</name>
</gene>
<keyword evidence="1" id="KW-1133">Transmembrane helix</keyword>
<feature type="transmembrane region" description="Helical" evidence="1">
    <location>
        <begin position="12"/>
        <end position="34"/>
    </location>
</feature>
<dbReference type="Proteomes" id="UP000274772">
    <property type="component" value="Chromosome"/>
</dbReference>
<dbReference type="InterPro" id="IPR025356">
    <property type="entry name" value="DUF4260"/>
</dbReference>
<evidence type="ECO:0000313" key="3">
    <source>
        <dbReference type="Proteomes" id="UP000274772"/>
    </source>
</evidence>